<name>A0A7W7WKI5_9ACTN</name>
<dbReference type="PROSITE" id="PS51679">
    <property type="entry name" value="SAM_MT_C5"/>
    <property type="match status" value="1"/>
</dbReference>
<dbReference type="Pfam" id="PF00145">
    <property type="entry name" value="DNA_methylase"/>
    <property type="match status" value="1"/>
</dbReference>
<dbReference type="SUPFAM" id="SSF53335">
    <property type="entry name" value="S-adenosyl-L-methionine-dependent methyltransferases"/>
    <property type="match status" value="1"/>
</dbReference>
<dbReference type="GO" id="GO:0009307">
    <property type="term" value="P:DNA restriction-modification system"/>
    <property type="evidence" value="ECO:0007669"/>
    <property type="project" value="UniProtKB-KW"/>
</dbReference>
<dbReference type="InterPro" id="IPR018117">
    <property type="entry name" value="C5_DNA_meth_AS"/>
</dbReference>
<comment type="caution">
    <text evidence="8">The sequence shown here is derived from an EMBL/GenBank/DDBJ whole genome shotgun (WGS) entry which is preliminary data.</text>
</comment>
<dbReference type="InterPro" id="IPR001525">
    <property type="entry name" value="C5_MeTfrase"/>
</dbReference>
<dbReference type="Gene3D" id="3.40.50.150">
    <property type="entry name" value="Vaccinia Virus protein VP39"/>
    <property type="match status" value="1"/>
</dbReference>
<dbReference type="EC" id="2.1.1.37" evidence="7"/>
<dbReference type="AlphaFoldDB" id="A0A7W7WKI5"/>
<dbReference type="PANTHER" id="PTHR10629:SF52">
    <property type="entry name" value="DNA (CYTOSINE-5)-METHYLTRANSFERASE 1"/>
    <property type="match status" value="1"/>
</dbReference>
<accession>A0A7W7WKI5</accession>
<evidence type="ECO:0000256" key="1">
    <source>
        <dbReference type="ARBA" id="ARBA00022603"/>
    </source>
</evidence>
<evidence type="ECO:0000256" key="3">
    <source>
        <dbReference type="ARBA" id="ARBA00022691"/>
    </source>
</evidence>
<dbReference type="PROSITE" id="PS00095">
    <property type="entry name" value="C5_MTASE_2"/>
    <property type="match status" value="1"/>
</dbReference>
<dbReference type="RefSeq" id="WP_184921648.1">
    <property type="nucleotide sequence ID" value="NZ_JACHJR010000001.1"/>
</dbReference>
<feature type="active site" evidence="5">
    <location>
        <position position="90"/>
    </location>
</feature>
<dbReference type="InterPro" id="IPR050390">
    <property type="entry name" value="C5-Methyltransferase"/>
</dbReference>
<keyword evidence="3 5" id="KW-0949">S-adenosyl-L-methionine</keyword>
<dbReference type="PANTHER" id="PTHR10629">
    <property type="entry name" value="CYTOSINE-SPECIFIC METHYLTRANSFERASE"/>
    <property type="match status" value="1"/>
</dbReference>
<dbReference type="PROSITE" id="PS00094">
    <property type="entry name" value="C5_MTASE_1"/>
    <property type="match status" value="1"/>
</dbReference>
<evidence type="ECO:0000256" key="6">
    <source>
        <dbReference type="RuleBase" id="RU000416"/>
    </source>
</evidence>
<dbReference type="NCBIfam" id="TIGR00675">
    <property type="entry name" value="dcm"/>
    <property type="match status" value="1"/>
</dbReference>
<evidence type="ECO:0000256" key="4">
    <source>
        <dbReference type="ARBA" id="ARBA00022747"/>
    </source>
</evidence>
<keyword evidence="1 5" id="KW-0489">Methyltransferase</keyword>
<comment type="similarity">
    <text evidence="5 6">Belongs to the class I-like SAM-binding methyltransferase superfamily. C5-methyltransferase family.</text>
</comment>
<keyword evidence="2 5" id="KW-0808">Transferase</keyword>
<evidence type="ECO:0000256" key="2">
    <source>
        <dbReference type="ARBA" id="ARBA00022679"/>
    </source>
</evidence>
<reference evidence="8 9" key="1">
    <citation type="submission" date="2020-08" db="EMBL/GenBank/DDBJ databases">
        <title>Sequencing the genomes of 1000 actinobacteria strains.</title>
        <authorList>
            <person name="Klenk H.-P."/>
        </authorList>
    </citation>
    <scope>NUCLEOTIDE SEQUENCE [LARGE SCALE GENOMIC DNA]</scope>
    <source>
        <strain evidence="8 9">DSM 44786</strain>
    </source>
</reference>
<gene>
    <name evidence="8" type="ORF">F4556_005996</name>
</gene>
<protein>
    <recommendedName>
        <fullName evidence="7">Cytosine-specific methyltransferase</fullName>
        <ecNumber evidence="7">2.1.1.37</ecNumber>
    </recommendedName>
</protein>
<comment type="catalytic activity">
    <reaction evidence="7">
        <text>a 2'-deoxycytidine in DNA + S-adenosyl-L-methionine = a 5-methyl-2'-deoxycytidine in DNA + S-adenosyl-L-homocysteine + H(+)</text>
        <dbReference type="Rhea" id="RHEA:13681"/>
        <dbReference type="Rhea" id="RHEA-COMP:11369"/>
        <dbReference type="Rhea" id="RHEA-COMP:11370"/>
        <dbReference type="ChEBI" id="CHEBI:15378"/>
        <dbReference type="ChEBI" id="CHEBI:57856"/>
        <dbReference type="ChEBI" id="CHEBI:59789"/>
        <dbReference type="ChEBI" id="CHEBI:85452"/>
        <dbReference type="ChEBI" id="CHEBI:85454"/>
        <dbReference type="EC" id="2.1.1.37"/>
    </reaction>
</comment>
<dbReference type="GO" id="GO:0044027">
    <property type="term" value="P:negative regulation of gene expression via chromosomal CpG island methylation"/>
    <property type="evidence" value="ECO:0007669"/>
    <property type="project" value="TreeGrafter"/>
</dbReference>
<evidence type="ECO:0000256" key="7">
    <source>
        <dbReference type="RuleBase" id="RU000417"/>
    </source>
</evidence>
<dbReference type="Proteomes" id="UP000573327">
    <property type="component" value="Unassembled WGS sequence"/>
</dbReference>
<dbReference type="GO" id="GO:0003886">
    <property type="term" value="F:DNA (cytosine-5-)-methyltransferase activity"/>
    <property type="evidence" value="ECO:0007669"/>
    <property type="project" value="UniProtKB-EC"/>
</dbReference>
<evidence type="ECO:0000313" key="8">
    <source>
        <dbReference type="EMBL" id="MBB4950461.1"/>
    </source>
</evidence>
<keyword evidence="4" id="KW-0680">Restriction system</keyword>
<dbReference type="Gene3D" id="3.90.120.10">
    <property type="entry name" value="DNA Methylase, subunit A, domain 2"/>
    <property type="match status" value="1"/>
</dbReference>
<proteinExistence type="inferred from homology"/>
<dbReference type="GO" id="GO:0003677">
    <property type="term" value="F:DNA binding"/>
    <property type="evidence" value="ECO:0007669"/>
    <property type="project" value="TreeGrafter"/>
</dbReference>
<evidence type="ECO:0000313" key="9">
    <source>
        <dbReference type="Proteomes" id="UP000573327"/>
    </source>
</evidence>
<dbReference type="GO" id="GO:0032259">
    <property type="term" value="P:methylation"/>
    <property type="evidence" value="ECO:0007669"/>
    <property type="project" value="UniProtKB-KW"/>
</dbReference>
<organism evidence="8 9">
    <name type="scientific">Kitasatospora gansuensis</name>
    <dbReference type="NCBI Taxonomy" id="258050"/>
    <lineage>
        <taxon>Bacteria</taxon>
        <taxon>Bacillati</taxon>
        <taxon>Actinomycetota</taxon>
        <taxon>Actinomycetes</taxon>
        <taxon>Kitasatosporales</taxon>
        <taxon>Streptomycetaceae</taxon>
        <taxon>Kitasatospora</taxon>
    </lineage>
</organism>
<dbReference type="InterPro" id="IPR029063">
    <property type="entry name" value="SAM-dependent_MTases_sf"/>
</dbReference>
<dbReference type="InterPro" id="IPR031303">
    <property type="entry name" value="C5_meth_CS"/>
</dbReference>
<evidence type="ECO:0000256" key="5">
    <source>
        <dbReference type="PROSITE-ProRule" id="PRU01016"/>
    </source>
</evidence>
<keyword evidence="9" id="KW-1185">Reference proteome</keyword>
<dbReference type="PRINTS" id="PR00105">
    <property type="entry name" value="C5METTRFRASE"/>
</dbReference>
<dbReference type="EMBL" id="JACHJR010000001">
    <property type="protein sequence ID" value="MBB4950461.1"/>
    <property type="molecule type" value="Genomic_DNA"/>
</dbReference>
<sequence>MAHENALKYTSVEICAGAGGQALGLHKAGFRHRALIEIDKDACTTLENNTGSNPEWSDCKVIPADLRKFEPLSLGLAPGELDLLAGGVPCPPFSAAGKQLGRDDERDLFPEMLRLVSVLQPKAVMIENVRGLVDPKFADYRKEIVAQLEDLGYAYCYWKVLEAKQFQVPQLRPRAILVMMKPQFAKHFAEKSAVPGGAGELTVGQALEESMRARFEQSGDPRGEAAFKEWYGKALRGVAPTLVGGSKKHGGADLGPTRAKRAWADLGVCGLGVANNPEEMKDPERDLFAANGPKLTVTQAAIIQGFPEDWKFSGRKTAAYRQVGNAFPPPVARAVGEEIYAAFEAYEAAEAAK</sequence>